<name>A0AAQ3QJ21_9LILI</name>
<dbReference type="Proteomes" id="UP001327560">
    <property type="component" value="Chromosome 7"/>
</dbReference>
<gene>
    <name evidence="1" type="ORF">Cni_G23291</name>
</gene>
<organism evidence="1 2">
    <name type="scientific">Canna indica</name>
    <name type="common">Indian-shot</name>
    <dbReference type="NCBI Taxonomy" id="4628"/>
    <lineage>
        <taxon>Eukaryota</taxon>
        <taxon>Viridiplantae</taxon>
        <taxon>Streptophyta</taxon>
        <taxon>Embryophyta</taxon>
        <taxon>Tracheophyta</taxon>
        <taxon>Spermatophyta</taxon>
        <taxon>Magnoliopsida</taxon>
        <taxon>Liliopsida</taxon>
        <taxon>Zingiberales</taxon>
        <taxon>Cannaceae</taxon>
        <taxon>Canna</taxon>
    </lineage>
</organism>
<accession>A0AAQ3QJ21</accession>
<evidence type="ECO:0000313" key="1">
    <source>
        <dbReference type="EMBL" id="WOL14511.1"/>
    </source>
</evidence>
<protein>
    <submittedName>
        <fullName evidence="1">Uncharacterized protein</fullName>
    </submittedName>
</protein>
<evidence type="ECO:0000313" key="2">
    <source>
        <dbReference type="Proteomes" id="UP001327560"/>
    </source>
</evidence>
<dbReference type="EMBL" id="CP136896">
    <property type="protein sequence ID" value="WOL14511.1"/>
    <property type="molecule type" value="Genomic_DNA"/>
</dbReference>
<keyword evidence="2" id="KW-1185">Reference proteome</keyword>
<proteinExistence type="predicted"/>
<reference evidence="1 2" key="1">
    <citation type="submission" date="2023-10" db="EMBL/GenBank/DDBJ databases">
        <title>Chromosome-scale genome assembly provides insights into flower coloration mechanisms of Canna indica.</title>
        <authorList>
            <person name="Li C."/>
        </authorList>
    </citation>
    <scope>NUCLEOTIDE SEQUENCE [LARGE SCALE GENOMIC DNA]</scope>
    <source>
        <tissue evidence="1">Flower</tissue>
    </source>
</reference>
<dbReference type="AlphaFoldDB" id="A0AAQ3QJ21"/>
<sequence length="111" mass="13042">MKYEKRRWSREHIFNKVLNETFNYAKERRLEVERKMCKNMQGSCEWSADGRKNILCVDAAWKNEFSAGCDFILIQDEVLRMEGSGVLVAENPLHAELKGIWFGLDNVRKKS</sequence>